<dbReference type="PANTHER" id="PTHR11008">
    <property type="entry name" value="PROTEIN TAKEOUT-LIKE PROTEIN"/>
    <property type="match status" value="1"/>
</dbReference>
<dbReference type="Gene3D" id="3.15.10.30">
    <property type="entry name" value="Haemolymph juvenile hormone binding protein"/>
    <property type="match status" value="1"/>
</dbReference>
<keyword evidence="3" id="KW-1185">Reference proteome</keyword>
<dbReference type="PANTHER" id="PTHR11008:SF25">
    <property type="entry name" value="IP09473P-RELATED"/>
    <property type="match status" value="1"/>
</dbReference>
<dbReference type="SMART" id="SM00700">
    <property type="entry name" value="JHBP"/>
    <property type="match status" value="1"/>
</dbReference>
<feature type="chain" id="PRO_5035768284" evidence="1">
    <location>
        <begin position="22"/>
        <end position="324"/>
    </location>
</feature>
<dbReference type="EMBL" id="CADEBC010000232">
    <property type="protein sequence ID" value="CAB3226651.1"/>
    <property type="molecule type" value="Genomic_DNA"/>
</dbReference>
<sequence length="324" mass="36839">MCKGFSILIFVVLAGAQLIKSANIKPCKTYDTTCVTNTANNIFGIAINGDTSMNIERLDPIKHKYIEGNLAIIKYKLFNSTIVGFKDCNIVDANVTLEENSMHFKLICPYLYMYGKYEMSGLLVSVPIEGKGDYTLSAKDYHIFIETQTKVNKGSDGKNYINIKNFIVNGDLKGELVLDLKNLFNGEHEELADAALKFAHDQSKVVSKLLQGPISDLTISHACLLDLLDSSSDDDSDFEFDVHMILARSRRRSIWVENHIENRKDRGDYNILEDLSEKKFHEYFKISREVFDALHSLVQRDIEKQNTNMRQCISSKERLAVCLR</sequence>
<dbReference type="Proteomes" id="UP000494106">
    <property type="component" value="Unassembled WGS sequence"/>
</dbReference>
<dbReference type="OrthoDB" id="7432896at2759"/>
<evidence type="ECO:0000313" key="3">
    <source>
        <dbReference type="Proteomes" id="UP000494106"/>
    </source>
</evidence>
<dbReference type="GO" id="GO:0005615">
    <property type="term" value="C:extracellular space"/>
    <property type="evidence" value="ECO:0007669"/>
    <property type="project" value="TreeGrafter"/>
</dbReference>
<accession>A0A8S0Z2W7</accession>
<gene>
    <name evidence="2" type="ORF">APLA_LOCUS2981</name>
</gene>
<protein>
    <submittedName>
        <fullName evidence="2">Uncharacterized protein</fullName>
    </submittedName>
</protein>
<dbReference type="InterPro" id="IPR010562">
    <property type="entry name" value="Haemolymph_juvenile_hormone-bd"/>
</dbReference>
<feature type="signal peptide" evidence="1">
    <location>
        <begin position="1"/>
        <end position="21"/>
    </location>
</feature>
<evidence type="ECO:0000256" key="1">
    <source>
        <dbReference type="SAM" id="SignalP"/>
    </source>
</evidence>
<name>A0A8S0Z2W7_ARCPL</name>
<keyword evidence="1" id="KW-0732">Signal</keyword>
<organism evidence="2 3">
    <name type="scientific">Arctia plantaginis</name>
    <name type="common">Wood tiger moth</name>
    <name type="synonym">Phalaena plantaginis</name>
    <dbReference type="NCBI Taxonomy" id="874455"/>
    <lineage>
        <taxon>Eukaryota</taxon>
        <taxon>Metazoa</taxon>
        <taxon>Ecdysozoa</taxon>
        <taxon>Arthropoda</taxon>
        <taxon>Hexapoda</taxon>
        <taxon>Insecta</taxon>
        <taxon>Pterygota</taxon>
        <taxon>Neoptera</taxon>
        <taxon>Endopterygota</taxon>
        <taxon>Lepidoptera</taxon>
        <taxon>Glossata</taxon>
        <taxon>Ditrysia</taxon>
        <taxon>Noctuoidea</taxon>
        <taxon>Erebidae</taxon>
        <taxon>Arctiinae</taxon>
        <taxon>Arctia</taxon>
    </lineage>
</organism>
<dbReference type="InterPro" id="IPR038606">
    <property type="entry name" value="To_sf"/>
</dbReference>
<dbReference type="Pfam" id="PF06585">
    <property type="entry name" value="JHBP"/>
    <property type="match status" value="1"/>
</dbReference>
<dbReference type="AlphaFoldDB" id="A0A8S0Z2W7"/>
<proteinExistence type="predicted"/>
<comment type="caution">
    <text evidence="2">The sequence shown here is derived from an EMBL/GenBank/DDBJ whole genome shotgun (WGS) entry which is preliminary data.</text>
</comment>
<evidence type="ECO:0000313" key="2">
    <source>
        <dbReference type="EMBL" id="CAB3226651.1"/>
    </source>
</evidence>
<reference evidence="2 3" key="1">
    <citation type="submission" date="2020-04" db="EMBL/GenBank/DDBJ databases">
        <authorList>
            <person name="Wallbank WR R."/>
            <person name="Pardo Diaz C."/>
            <person name="Kozak K."/>
            <person name="Martin S."/>
            <person name="Jiggins C."/>
            <person name="Moest M."/>
            <person name="Warren A I."/>
            <person name="Byers J.R.P. K."/>
            <person name="Montejo-Kovacevich G."/>
            <person name="Yen C E."/>
        </authorList>
    </citation>
    <scope>NUCLEOTIDE SEQUENCE [LARGE SCALE GENOMIC DNA]</scope>
</reference>